<proteinExistence type="predicted"/>
<accession>A0A6C0B110</accession>
<protein>
    <submittedName>
        <fullName evidence="2">Uncharacterized protein</fullName>
    </submittedName>
</protein>
<organism evidence="2">
    <name type="scientific">viral metagenome</name>
    <dbReference type="NCBI Taxonomy" id="1070528"/>
    <lineage>
        <taxon>unclassified sequences</taxon>
        <taxon>metagenomes</taxon>
        <taxon>organismal metagenomes</taxon>
    </lineage>
</organism>
<dbReference type="EMBL" id="MN739048">
    <property type="protein sequence ID" value="QHS85782.1"/>
    <property type="molecule type" value="Genomic_DNA"/>
</dbReference>
<feature type="compositionally biased region" description="Basic residues" evidence="1">
    <location>
        <begin position="104"/>
        <end position="124"/>
    </location>
</feature>
<evidence type="ECO:0000256" key="1">
    <source>
        <dbReference type="SAM" id="MobiDB-lite"/>
    </source>
</evidence>
<evidence type="ECO:0000313" key="2">
    <source>
        <dbReference type="EMBL" id="QHS85782.1"/>
    </source>
</evidence>
<reference evidence="2" key="1">
    <citation type="journal article" date="2020" name="Nature">
        <title>Giant virus diversity and host interactions through global metagenomics.</title>
        <authorList>
            <person name="Schulz F."/>
            <person name="Roux S."/>
            <person name="Paez-Espino D."/>
            <person name="Jungbluth S."/>
            <person name="Walsh D.A."/>
            <person name="Denef V.J."/>
            <person name="McMahon K.D."/>
            <person name="Konstantinidis K.T."/>
            <person name="Eloe-Fadrosh E.A."/>
            <person name="Kyrpides N.C."/>
            <person name="Woyke T."/>
        </authorList>
    </citation>
    <scope>NUCLEOTIDE SEQUENCE</scope>
    <source>
        <strain evidence="2">GVMAG-M-3300009185-36</strain>
    </source>
</reference>
<dbReference type="AlphaFoldDB" id="A0A6C0B110"/>
<sequence length="124" mass="14068">MGSTQTAYEALLMENHGEELARKLRTKETSNPMRRFTAAVASGTQYETLFSDITIIPAAMRDKFKGYLKSAIPEVKADIEKDMTPTISEDDLNATTSSDPGFGGRRRKTRKSKKSRRKTRKHRR</sequence>
<name>A0A6C0B110_9ZZZZ</name>
<feature type="region of interest" description="Disordered" evidence="1">
    <location>
        <begin position="78"/>
        <end position="124"/>
    </location>
</feature>